<evidence type="ECO:0000256" key="6">
    <source>
        <dbReference type="ARBA" id="ARBA00023136"/>
    </source>
</evidence>
<comment type="subcellular location">
    <subcellularLocation>
        <location evidence="1 7">Endoplasmic reticulum membrane</location>
        <topology evidence="1 7">Multi-pass membrane protein</topology>
    </subcellularLocation>
</comment>
<feature type="transmembrane region" description="Helical" evidence="7">
    <location>
        <begin position="7"/>
        <end position="24"/>
    </location>
</feature>
<sequence>MKWLFKISSAFIIYLSIYLYVLVIPDKNLLHILFLLLPFVGIFALAIYSIYFVYLGVASHSYDDRLLQDLMKDLDRARNSLESRGFKFTRK</sequence>
<feature type="transmembrane region" description="Helical" evidence="7">
    <location>
        <begin position="30"/>
        <end position="57"/>
    </location>
</feature>
<organism evidence="8 9">
    <name type="scientific">Babesia microti (strain RI)</name>
    <dbReference type="NCBI Taxonomy" id="1133968"/>
    <lineage>
        <taxon>Eukaryota</taxon>
        <taxon>Sar</taxon>
        <taxon>Alveolata</taxon>
        <taxon>Apicomplexa</taxon>
        <taxon>Aconoidasida</taxon>
        <taxon>Piroplasmida</taxon>
        <taxon>Babesiidae</taxon>
        <taxon>Babesia</taxon>
    </lineage>
</organism>
<dbReference type="AlphaFoldDB" id="A0A1R4AAY2"/>
<protein>
    <recommendedName>
        <fullName evidence="7">Dolichol-phosphate mannosyltransferase subunit 3</fullName>
    </recommendedName>
</protein>
<dbReference type="RefSeq" id="XP_021338338.1">
    <property type="nucleotide sequence ID" value="XM_021481732.1"/>
</dbReference>
<dbReference type="GeneID" id="33043667"/>
<dbReference type="UniPathway" id="UPA00378"/>
<dbReference type="KEGG" id="bmic:BMR1_02g03851"/>
<dbReference type="Pfam" id="PF08285">
    <property type="entry name" value="DPM3"/>
    <property type="match status" value="1"/>
</dbReference>
<dbReference type="VEuPathDB" id="PiroplasmaDB:BMR1_02g03851"/>
<dbReference type="EMBL" id="FO082872">
    <property type="protein sequence ID" value="SJK86145.1"/>
    <property type="molecule type" value="Genomic_DNA"/>
</dbReference>
<evidence type="ECO:0000256" key="2">
    <source>
        <dbReference type="ARBA" id="ARBA00010430"/>
    </source>
</evidence>
<evidence type="ECO:0000256" key="1">
    <source>
        <dbReference type="ARBA" id="ARBA00004477"/>
    </source>
</evidence>
<keyword evidence="9" id="KW-1185">Reference proteome</keyword>
<evidence type="ECO:0000256" key="5">
    <source>
        <dbReference type="ARBA" id="ARBA00022989"/>
    </source>
</evidence>
<evidence type="ECO:0000313" key="8">
    <source>
        <dbReference type="EMBL" id="SJK86145.1"/>
    </source>
</evidence>
<dbReference type="Proteomes" id="UP000002899">
    <property type="component" value="Chromosome II"/>
</dbReference>
<comment type="pathway">
    <text evidence="7">Protein modification; protein glycosylation.</text>
</comment>
<dbReference type="InterPro" id="IPR013174">
    <property type="entry name" value="DPM3"/>
</dbReference>
<comment type="subunit">
    <text evidence="7">Component of the dolichol-phosphate mannose (DPM) synthase complex.</text>
</comment>
<proteinExistence type="inferred from homology"/>
<evidence type="ECO:0000256" key="3">
    <source>
        <dbReference type="ARBA" id="ARBA00022692"/>
    </source>
</evidence>
<keyword evidence="3 7" id="KW-0812">Transmembrane</keyword>
<comment type="similarity">
    <text evidence="2 7">Belongs to the DPM3 family.</text>
</comment>
<evidence type="ECO:0000313" key="9">
    <source>
        <dbReference type="Proteomes" id="UP000002899"/>
    </source>
</evidence>
<comment type="function">
    <text evidence="7">Stabilizer subunit of the dolichol-phosphate mannose (DPM) synthase complex; tethers catalytic subunit to the ER.</text>
</comment>
<evidence type="ECO:0000256" key="7">
    <source>
        <dbReference type="RuleBase" id="RU365085"/>
    </source>
</evidence>
<accession>A0A1R4AAY2</accession>
<name>A0A1R4AAY2_BABMR</name>
<keyword evidence="4 7" id="KW-0256">Endoplasmic reticulum</keyword>
<evidence type="ECO:0000256" key="4">
    <source>
        <dbReference type="ARBA" id="ARBA00022824"/>
    </source>
</evidence>
<reference evidence="8 9" key="1">
    <citation type="journal article" date="2012" name="Nucleic Acids Res.">
        <title>Sequencing of the smallest Apicomplexan genome from the human pathogen Babesia microti.</title>
        <authorList>
            <person name="Cornillot E."/>
            <person name="Hadj-Kaddour K."/>
            <person name="Dassouli A."/>
            <person name="Noel B."/>
            <person name="Ranwez V."/>
            <person name="Vacherie B."/>
            <person name="Augagneur Y."/>
            <person name="Bres V."/>
            <person name="Duclos A."/>
            <person name="Randazzo S."/>
            <person name="Carcy B."/>
            <person name="Debierre-Grockiego F."/>
            <person name="Delbecq S."/>
            <person name="Moubri-Menage K."/>
            <person name="Shams-Eldin H."/>
            <person name="Usmani-Brown S."/>
            <person name="Bringaud F."/>
            <person name="Wincker P."/>
            <person name="Vivares C.P."/>
            <person name="Schwarz R.T."/>
            <person name="Schetters T.P."/>
            <person name="Krause P.J."/>
            <person name="Gorenflot A."/>
            <person name="Berry V."/>
            <person name="Barbe V."/>
            <person name="Ben Mamoun C."/>
        </authorList>
    </citation>
    <scope>NUCLEOTIDE SEQUENCE [LARGE SCALE GENOMIC DNA]</scope>
    <source>
        <strain evidence="8 9">RI</strain>
    </source>
</reference>
<dbReference type="GO" id="GO:0005789">
    <property type="term" value="C:endoplasmic reticulum membrane"/>
    <property type="evidence" value="ECO:0007669"/>
    <property type="project" value="UniProtKB-SubCell"/>
</dbReference>
<keyword evidence="5 7" id="KW-1133">Transmembrane helix</keyword>
<reference evidence="8 9" key="2">
    <citation type="journal article" date="2013" name="PLoS ONE">
        <title>Whole genome mapping and re-organization of the nuclear and mitochondrial genomes of Babesia microti isolates.</title>
        <authorList>
            <person name="Cornillot E."/>
            <person name="Dassouli A."/>
            <person name="Garg A."/>
            <person name="Pachikara N."/>
            <person name="Randazzo S."/>
            <person name="Depoix D."/>
            <person name="Carcy B."/>
            <person name="Delbecq S."/>
            <person name="Frutos R."/>
            <person name="Silva J.C."/>
            <person name="Sutton R."/>
            <person name="Krause P.J."/>
            <person name="Mamoun C.B."/>
        </authorList>
    </citation>
    <scope>NUCLEOTIDE SEQUENCE [LARGE SCALE GENOMIC DNA]</scope>
    <source>
        <strain evidence="8 9">RI</strain>
    </source>
</reference>
<keyword evidence="6 7" id="KW-0472">Membrane</keyword>
<reference evidence="8 9" key="3">
    <citation type="journal article" date="2016" name="Sci. Rep.">
        <title>Genome-wide diversity and gene expression profiling of Babesia microti isolates identify polymorphic genes that mediate host-pathogen interactions.</title>
        <authorList>
            <person name="Silva J.C."/>
            <person name="Cornillot E."/>
            <person name="McCracken C."/>
            <person name="Usmani-Brown S."/>
            <person name="Dwivedi A."/>
            <person name="Ifeonu O.O."/>
            <person name="Crabtree J."/>
            <person name="Gotia H.T."/>
            <person name="Virji A.Z."/>
            <person name="Reynes C."/>
            <person name="Colinge J."/>
            <person name="Kumar V."/>
            <person name="Lawres L."/>
            <person name="Pazzi J.E."/>
            <person name="Pablo J.V."/>
            <person name="Hung C."/>
            <person name="Brancato J."/>
            <person name="Kumari P."/>
            <person name="Orvis J."/>
            <person name="Tretina K."/>
            <person name="Chibucos M."/>
            <person name="Ott S."/>
            <person name="Sadzewicz L."/>
            <person name="Sengamalay N."/>
            <person name="Shetty A.C."/>
            <person name="Su Q."/>
            <person name="Tallon L."/>
            <person name="Fraser C.M."/>
            <person name="Frutos R."/>
            <person name="Molina D.M."/>
            <person name="Krause P.J."/>
            <person name="Ben Mamoun C."/>
        </authorList>
    </citation>
    <scope>NUCLEOTIDE SEQUENCE [LARGE SCALE GENOMIC DNA]</scope>
    <source>
        <strain evidence="8 9">RI</strain>
    </source>
</reference>